<dbReference type="PANTHER" id="PTHR28112:SF1">
    <property type="entry name" value="SRP-INDEPENDENT TARGETING PROTEIN 3"/>
    <property type="match status" value="1"/>
</dbReference>
<feature type="chain" id="PRO_5040943229" evidence="2">
    <location>
        <begin position="21"/>
        <end position="439"/>
    </location>
</feature>
<feature type="compositionally biased region" description="Low complexity" evidence="1">
    <location>
        <begin position="181"/>
        <end position="194"/>
    </location>
</feature>
<gene>
    <name evidence="3" type="ORF">TrVE_jg3727</name>
</gene>
<feature type="compositionally biased region" description="Acidic residues" evidence="1">
    <location>
        <begin position="103"/>
        <end position="155"/>
    </location>
</feature>
<name>A0A9W7EMD5_9STRA</name>
<accession>A0A9W7EMD5</accession>
<comment type="caution">
    <text evidence="3">The sequence shown here is derived from an EMBL/GenBank/DDBJ whole genome shotgun (WGS) entry which is preliminary data.</text>
</comment>
<feature type="region of interest" description="Disordered" evidence="1">
    <location>
        <begin position="387"/>
        <end position="439"/>
    </location>
</feature>
<feature type="compositionally biased region" description="Acidic residues" evidence="1">
    <location>
        <begin position="398"/>
        <end position="410"/>
    </location>
</feature>
<dbReference type="GO" id="GO:0005783">
    <property type="term" value="C:endoplasmic reticulum"/>
    <property type="evidence" value="ECO:0007669"/>
    <property type="project" value="InterPro"/>
</dbReference>
<feature type="region of interest" description="Disordered" evidence="1">
    <location>
        <begin position="64"/>
        <end position="199"/>
    </location>
</feature>
<dbReference type="Proteomes" id="UP001165160">
    <property type="component" value="Unassembled WGS sequence"/>
</dbReference>
<sequence>MKFPAPFLLLLLAVPDSVSPLPSFLGSCISRRRQICTKLRHQEGSVDVRLLADVLRGGALHTYDNAYDDAEEEDEDSSDGTDGSEGSDGSGDEVDEHASKIFEEEEEEESEGSGDDDDHDDDDDDDDDDVDDGDEVDGVGDGDSDSDGSDEDSEEETKAVESEEEEEEEQTIVSDVKKKAASSAASTGEAAAVSPPAPQPPAGMMKQMLVTFAAMAIIKKLDLASPVVIKNARIAFVAYHVSIQVLVAYVQWKCGNELKTQKPWKGETVVVESPWKKMLSAAVSSQGADAKNLLSTALSTKESLPQPEYDIQEAKKLRGSQFFPIAFMYYLHFKRGGVQPLIYQTIMGAYGLLSNPLVKVYVLGEKVERPFVVPGGNGMLGGMMPPPPPGVKVNEEVISVEEGEEGEEGEEVKGKEDEVEETEEEREEEETDESDEDDE</sequence>
<evidence type="ECO:0000256" key="1">
    <source>
        <dbReference type="SAM" id="MobiDB-lite"/>
    </source>
</evidence>
<evidence type="ECO:0000313" key="4">
    <source>
        <dbReference type="Proteomes" id="UP001165160"/>
    </source>
</evidence>
<organism evidence="3 4">
    <name type="scientific">Triparma verrucosa</name>
    <dbReference type="NCBI Taxonomy" id="1606542"/>
    <lineage>
        <taxon>Eukaryota</taxon>
        <taxon>Sar</taxon>
        <taxon>Stramenopiles</taxon>
        <taxon>Ochrophyta</taxon>
        <taxon>Bolidophyceae</taxon>
        <taxon>Parmales</taxon>
        <taxon>Triparmaceae</taxon>
        <taxon>Triparma</taxon>
    </lineage>
</organism>
<dbReference type="PANTHER" id="PTHR28112">
    <property type="entry name" value="SRP-INDEPENDENT TARGETING PROTEIN 3"/>
    <property type="match status" value="1"/>
</dbReference>
<dbReference type="GO" id="GO:0045047">
    <property type="term" value="P:protein targeting to ER"/>
    <property type="evidence" value="ECO:0007669"/>
    <property type="project" value="InterPro"/>
</dbReference>
<dbReference type="AlphaFoldDB" id="A0A9W7EMD5"/>
<feature type="compositionally biased region" description="Acidic residues" evidence="1">
    <location>
        <begin position="66"/>
        <end position="79"/>
    </location>
</feature>
<feature type="compositionally biased region" description="Acidic residues" evidence="1">
    <location>
        <begin position="417"/>
        <end position="439"/>
    </location>
</feature>
<keyword evidence="4" id="KW-1185">Reference proteome</keyword>
<evidence type="ECO:0000313" key="3">
    <source>
        <dbReference type="EMBL" id="GMH83120.1"/>
    </source>
</evidence>
<proteinExistence type="predicted"/>
<protein>
    <submittedName>
        <fullName evidence="3">Uncharacterized protein</fullName>
    </submittedName>
</protein>
<dbReference type="GO" id="GO:0005739">
    <property type="term" value="C:mitochondrion"/>
    <property type="evidence" value="ECO:0007669"/>
    <property type="project" value="TreeGrafter"/>
</dbReference>
<feature type="signal peptide" evidence="2">
    <location>
        <begin position="1"/>
        <end position="20"/>
    </location>
</feature>
<reference evidence="4" key="1">
    <citation type="journal article" date="2023" name="Commun. Biol.">
        <title>Genome analysis of Parmales, the sister group of diatoms, reveals the evolutionary specialization of diatoms from phago-mixotrophs to photoautotrophs.</title>
        <authorList>
            <person name="Ban H."/>
            <person name="Sato S."/>
            <person name="Yoshikawa S."/>
            <person name="Yamada K."/>
            <person name="Nakamura Y."/>
            <person name="Ichinomiya M."/>
            <person name="Sato N."/>
            <person name="Blanc-Mathieu R."/>
            <person name="Endo H."/>
            <person name="Kuwata A."/>
            <person name="Ogata H."/>
        </authorList>
    </citation>
    <scope>NUCLEOTIDE SEQUENCE [LARGE SCALE GENOMIC DNA]</scope>
    <source>
        <strain evidence="4">NIES 3699</strain>
    </source>
</reference>
<dbReference type="PROSITE" id="PS51257">
    <property type="entry name" value="PROKAR_LIPOPROTEIN"/>
    <property type="match status" value="1"/>
</dbReference>
<dbReference type="InterPro" id="IPR012098">
    <property type="entry name" value="SND3_fun"/>
</dbReference>
<dbReference type="Pfam" id="PF10032">
    <property type="entry name" value="Pho88"/>
    <property type="match status" value="1"/>
</dbReference>
<evidence type="ECO:0000256" key="2">
    <source>
        <dbReference type="SAM" id="SignalP"/>
    </source>
</evidence>
<dbReference type="EMBL" id="BRXX01000023">
    <property type="protein sequence ID" value="GMH83120.1"/>
    <property type="molecule type" value="Genomic_DNA"/>
</dbReference>
<keyword evidence="2" id="KW-0732">Signal</keyword>